<dbReference type="PANTHER" id="PTHR45947:SF3">
    <property type="entry name" value="SULFOQUINOVOSYL TRANSFERASE SQD2"/>
    <property type="match status" value="1"/>
</dbReference>
<evidence type="ECO:0000313" key="4">
    <source>
        <dbReference type="Proteomes" id="UP000193228"/>
    </source>
</evidence>
<dbReference type="InterPro" id="IPR028098">
    <property type="entry name" value="Glyco_trans_4-like_N"/>
</dbReference>
<dbReference type="Pfam" id="PF13439">
    <property type="entry name" value="Glyco_transf_4"/>
    <property type="match status" value="1"/>
</dbReference>
<name>A0A1X7JEI7_9BURK</name>
<dbReference type="InterPro" id="IPR050194">
    <property type="entry name" value="Glycosyltransferase_grp1"/>
</dbReference>
<dbReference type="PANTHER" id="PTHR45947">
    <property type="entry name" value="SULFOQUINOVOSYL TRANSFERASE SQD2"/>
    <property type="match status" value="1"/>
</dbReference>
<dbReference type="EMBL" id="FXAT01000002">
    <property type="protein sequence ID" value="SMG26097.1"/>
    <property type="molecule type" value="Genomic_DNA"/>
</dbReference>
<feature type="domain" description="Glycosyl transferase family 1" evidence="1">
    <location>
        <begin position="191"/>
        <end position="362"/>
    </location>
</feature>
<dbReference type="Pfam" id="PF00534">
    <property type="entry name" value="Glycos_transf_1"/>
    <property type="match status" value="1"/>
</dbReference>
<dbReference type="GO" id="GO:0016758">
    <property type="term" value="F:hexosyltransferase activity"/>
    <property type="evidence" value="ECO:0007669"/>
    <property type="project" value="TreeGrafter"/>
</dbReference>
<organism evidence="3 4">
    <name type="scientific">Paraburkholderia susongensis</name>
    <dbReference type="NCBI Taxonomy" id="1515439"/>
    <lineage>
        <taxon>Bacteria</taxon>
        <taxon>Pseudomonadati</taxon>
        <taxon>Pseudomonadota</taxon>
        <taxon>Betaproteobacteria</taxon>
        <taxon>Burkholderiales</taxon>
        <taxon>Burkholderiaceae</taxon>
        <taxon>Paraburkholderia</taxon>
    </lineage>
</organism>
<accession>A0A1X7JEI7</accession>
<evidence type="ECO:0000259" key="2">
    <source>
        <dbReference type="Pfam" id="PF13439"/>
    </source>
</evidence>
<evidence type="ECO:0000313" key="3">
    <source>
        <dbReference type="EMBL" id="SMG26097.1"/>
    </source>
</evidence>
<proteinExistence type="predicted"/>
<dbReference type="RefSeq" id="WP_085481626.1">
    <property type="nucleotide sequence ID" value="NZ_FXAT01000002.1"/>
</dbReference>
<evidence type="ECO:0000259" key="1">
    <source>
        <dbReference type="Pfam" id="PF00534"/>
    </source>
</evidence>
<gene>
    <name evidence="3" type="ORF">SAMN06265784_102495</name>
</gene>
<dbReference type="Gene3D" id="3.40.50.2000">
    <property type="entry name" value="Glycogen Phosphorylase B"/>
    <property type="match status" value="2"/>
</dbReference>
<dbReference type="SUPFAM" id="SSF53756">
    <property type="entry name" value="UDP-Glycosyltransferase/glycogen phosphorylase"/>
    <property type="match status" value="1"/>
</dbReference>
<dbReference type="STRING" id="1515439.SAMN06265784_102495"/>
<sequence length="385" mass="41930">MNSTSIDSLQIGMHWFNERPGGLDRMYQSLIDTLPAQGVSVRGMVAGSPGVFDASGGRVQAFAAAQSQLGTRLWRSRRQSLALRTAKMPDVVASHFALYAAPTVGVFRRVPKVVHFHGPWGAESYPGGGGGWSRAARIALERFVYRGATRHIVLSHAFGRLLHETYGVREDRIRIVPGCVDVEHFDIDLTRREARERLGLPQDRPLLFCIRRLVSRMGIEDLIDAMAIVKPLLPDVLLAIAGKGPLEAQLQARIRSRGLEEHVRLVGFVPDDEVPLWYRASDLSIVPTVSLEGFGLTTIESLAAGTPVLVTPVGGLPEAVAPLSSELVLQSSGYRSIGEGIVDTLQGRRVLPDSAACRAYARGRFDRPVVAAQVADVYREAIGAF</sequence>
<dbReference type="InterPro" id="IPR001296">
    <property type="entry name" value="Glyco_trans_1"/>
</dbReference>
<keyword evidence="4" id="KW-1185">Reference proteome</keyword>
<protein>
    <submittedName>
        <fullName evidence="3">Glycosyltransferase involved in cell wall bisynthesis</fullName>
    </submittedName>
</protein>
<keyword evidence="3" id="KW-0808">Transferase</keyword>
<dbReference type="CDD" id="cd03801">
    <property type="entry name" value="GT4_PimA-like"/>
    <property type="match status" value="1"/>
</dbReference>
<dbReference type="Proteomes" id="UP000193228">
    <property type="component" value="Unassembled WGS sequence"/>
</dbReference>
<dbReference type="OrthoDB" id="8555507at2"/>
<dbReference type="AlphaFoldDB" id="A0A1X7JEI7"/>
<reference evidence="4" key="1">
    <citation type="submission" date="2017-04" db="EMBL/GenBank/DDBJ databases">
        <authorList>
            <person name="Varghese N."/>
            <person name="Submissions S."/>
        </authorList>
    </citation>
    <scope>NUCLEOTIDE SEQUENCE [LARGE SCALE GENOMIC DNA]</scope>
    <source>
        <strain evidence="4">LMG 29540</strain>
    </source>
</reference>
<feature type="domain" description="Glycosyltransferase subfamily 4-like N-terminal" evidence="2">
    <location>
        <begin position="20"/>
        <end position="183"/>
    </location>
</feature>